<dbReference type="Proteomes" id="UP001315967">
    <property type="component" value="Chromosome"/>
</dbReference>
<feature type="transmembrane region" description="Helical" evidence="8">
    <location>
        <begin position="223"/>
        <end position="249"/>
    </location>
</feature>
<feature type="transmembrane region" description="Helical" evidence="8">
    <location>
        <begin position="378"/>
        <end position="408"/>
    </location>
</feature>
<keyword evidence="5 8" id="KW-1133">Transmembrane helix</keyword>
<evidence type="ECO:0000256" key="8">
    <source>
        <dbReference type="SAM" id="Phobius"/>
    </source>
</evidence>
<evidence type="ECO:0000313" key="9">
    <source>
        <dbReference type="EMBL" id="UUX35093.1"/>
    </source>
</evidence>
<evidence type="ECO:0000256" key="7">
    <source>
        <dbReference type="ARBA" id="ARBA00031174"/>
    </source>
</evidence>
<comment type="similarity">
    <text evidence="2">Belongs to the SLC13A/DASS transporter (TC 2.A.47) family. NADC subfamily.</text>
</comment>
<keyword evidence="10" id="KW-1185">Reference proteome</keyword>
<feature type="transmembrane region" description="Helical" evidence="8">
    <location>
        <begin position="12"/>
        <end position="29"/>
    </location>
</feature>
<feature type="transmembrane region" description="Helical" evidence="8">
    <location>
        <begin position="280"/>
        <end position="298"/>
    </location>
</feature>
<protein>
    <recommendedName>
        <fullName evidence="3">Sodium-dependent dicarboxylate transporter SdcS</fullName>
    </recommendedName>
    <alternativeName>
        <fullName evidence="7">Na(+)/dicarboxylate symporter</fullName>
    </alternativeName>
</protein>
<feature type="transmembrane region" description="Helical" evidence="8">
    <location>
        <begin position="185"/>
        <end position="203"/>
    </location>
</feature>
<dbReference type="NCBIfam" id="TIGR00785">
    <property type="entry name" value="dass"/>
    <property type="match status" value="1"/>
</dbReference>
<dbReference type="EMBL" id="CP102453">
    <property type="protein sequence ID" value="UUX35093.1"/>
    <property type="molecule type" value="Genomic_DNA"/>
</dbReference>
<feature type="transmembrane region" description="Helical" evidence="8">
    <location>
        <begin position="112"/>
        <end position="135"/>
    </location>
</feature>
<dbReference type="InterPro" id="IPR001898">
    <property type="entry name" value="SLC13A/DASS"/>
</dbReference>
<feature type="transmembrane region" description="Helical" evidence="8">
    <location>
        <begin position="342"/>
        <end position="366"/>
    </location>
</feature>
<evidence type="ECO:0000256" key="5">
    <source>
        <dbReference type="ARBA" id="ARBA00022989"/>
    </source>
</evidence>
<evidence type="ECO:0000256" key="6">
    <source>
        <dbReference type="ARBA" id="ARBA00023136"/>
    </source>
</evidence>
<comment type="subcellular location">
    <subcellularLocation>
        <location evidence="1">Membrane</location>
        <topology evidence="1">Multi-pass membrane protein</topology>
    </subcellularLocation>
</comment>
<keyword evidence="4 8" id="KW-0812">Transmembrane</keyword>
<dbReference type="RefSeq" id="WP_313794586.1">
    <property type="nucleotide sequence ID" value="NZ_CP102453.1"/>
</dbReference>
<proteinExistence type="inferred from homology"/>
<sequence>MKTKQSYTKGQLFGFVLGIVLFILIYWFIPFGTLSQSGVGVLATLALMGSWWIFESINTGITGLVPLFLFPLTGALSAGETASAYGNNTIFMFFGGFAIALALEKWNLHNRIALNIIGIVGTSLNRLIIGLLLAATFISMWVSNTATALMLLPIALAMGSKMTDLILEEDPTNESDAQKFRKSSVWAVAFGAIIGGSMTLIGTPTNISLSAFAGELLGFEIPFAQFMLFEFPLALLQLVVVIFILNNVFYKYDKKQLEKGKDYIDSEIKKLGKMSYEEKVVSVVFALTVFFWIFRTFLFDGIQGLSDTVISIIACVILYIIPDKQGGRILNNDSVSKMPWAVILMLMGGMAVAAGFTGTDLASWLGEQLLLFEGASEFTMVAIVTGFSLLVTQIAPNTATGTIVIPIAASIAQTMGYDPFMLMTAAALGAGFAATVPSGTPLMGIIYGQGDFEMSELIKVGTPFVLASFVGIILVVYFWLPIVF</sequence>
<name>A0ABY5P8L2_9LACT</name>
<evidence type="ECO:0000313" key="10">
    <source>
        <dbReference type="Proteomes" id="UP001315967"/>
    </source>
</evidence>
<evidence type="ECO:0000256" key="1">
    <source>
        <dbReference type="ARBA" id="ARBA00004141"/>
    </source>
</evidence>
<dbReference type="Pfam" id="PF00939">
    <property type="entry name" value="Na_sulph_symp"/>
    <property type="match status" value="1"/>
</dbReference>
<reference evidence="9 10" key="1">
    <citation type="submission" date="2022-08" db="EMBL/GenBank/DDBJ databases">
        <title>Aerococcaceae sp. nov isolated from spoiled eye mask.</title>
        <authorList>
            <person name="Zhou G."/>
            <person name="Xie X.-B."/>
            <person name="Shi Q.-S."/>
            <person name="Wang Y.-S."/>
            <person name="Wen X."/>
            <person name="Peng H."/>
            <person name="Yang X.-J."/>
            <person name="Tao H.-B."/>
            <person name="Huang X.-M."/>
        </authorList>
    </citation>
    <scope>NUCLEOTIDE SEQUENCE [LARGE SCALE GENOMIC DNA]</scope>
    <source>
        <strain evidence="10">DM20194951</strain>
    </source>
</reference>
<accession>A0ABY5P8L2</accession>
<evidence type="ECO:0000256" key="3">
    <source>
        <dbReference type="ARBA" id="ARBA00020150"/>
    </source>
</evidence>
<evidence type="ECO:0000256" key="4">
    <source>
        <dbReference type="ARBA" id="ARBA00022692"/>
    </source>
</evidence>
<dbReference type="PANTHER" id="PTHR10283">
    <property type="entry name" value="SOLUTE CARRIER FAMILY 13 MEMBER"/>
    <property type="match status" value="1"/>
</dbReference>
<dbReference type="PANTHER" id="PTHR10283:SF82">
    <property type="entry name" value="SOLUTE CARRIER FAMILY 13 MEMBER 2"/>
    <property type="match status" value="1"/>
</dbReference>
<feature type="transmembrane region" description="Helical" evidence="8">
    <location>
        <begin position="85"/>
        <end position="103"/>
    </location>
</feature>
<gene>
    <name evidence="9" type="ORF">NRE15_05475</name>
</gene>
<feature type="transmembrane region" description="Helical" evidence="8">
    <location>
        <begin position="460"/>
        <end position="480"/>
    </location>
</feature>
<organism evidence="9 10">
    <name type="scientific">Fundicoccus culcitae</name>
    <dbReference type="NCBI Taxonomy" id="2969821"/>
    <lineage>
        <taxon>Bacteria</taxon>
        <taxon>Bacillati</taxon>
        <taxon>Bacillota</taxon>
        <taxon>Bacilli</taxon>
        <taxon>Lactobacillales</taxon>
        <taxon>Aerococcaceae</taxon>
        <taxon>Fundicoccus</taxon>
    </lineage>
</organism>
<keyword evidence="6 8" id="KW-0472">Membrane</keyword>
<feature type="transmembrane region" description="Helical" evidence="8">
    <location>
        <begin position="420"/>
        <end position="440"/>
    </location>
</feature>
<feature type="transmembrane region" description="Helical" evidence="8">
    <location>
        <begin position="304"/>
        <end position="321"/>
    </location>
</feature>
<evidence type="ECO:0000256" key="2">
    <source>
        <dbReference type="ARBA" id="ARBA00006772"/>
    </source>
</evidence>